<dbReference type="PANTHER" id="PTHR21207:SF2">
    <property type="entry name" value="PARKIN COREGULATED GENE PROTEIN"/>
    <property type="match status" value="1"/>
</dbReference>
<sequence length="336" mass="37314">MASSGRGGAGIMELRMKKKLLEQQIAVLDSRAGKITNVLEKKRAQKMRDQRALGSDNSSNQSKPPPSQLSRAGSSSMRQLGGSSSLPDLGIQARTFKSGSTADRVRKQHLLNQYKTNMERESRKKEEARRRVPPKAGAFRRKEVPKTLFPVRYNRGELPCSVEHTAAGYALTWVCPLQTLDYDHYLPIFFDGIRATEQPYKFLARQGVRELLEAARGYPERVLPCLPEVVAGLRRALDTRDPPVLLAALGCVEELVGCNAGVGEALVPYYRQLLSVMNLFLAKRENLGDAMDYGQRRGEDLAARVGEVLEALERTGGPDAFANIKYSVPTYETCMI</sequence>
<proteinExistence type="predicted"/>
<gene>
    <name evidence="2" type="ORF">HAKA00212_LOCUS17567</name>
</gene>
<dbReference type="GO" id="GO:0051879">
    <property type="term" value="F:Hsp90 protein binding"/>
    <property type="evidence" value="ECO:0007669"/>
    <property type="project" value="TreeGrafter"/>
</dbReference>
<name>A0A6S9H4I7_HETAK</name>
<dbReference type="SUPFAM" id="SSF48371">
    <property type="entry name" value="ARM repeat"/>
    <property type="match status" value="1"/>
</dbReference>
<protein>
    <submittedName>
        <fullName evidence="2">Uncharacterized protein</fullName>
    </submittedName>
</protein>
<evidence type="ECO:0000313" key="2">
    <source>
        <dbReference type="EMBL" id="CAE0638782.1"/>
    </source>
</evidence>
<accession>A0A6S9H4I7</accession>
<feature type="compositionally biased region" description="Basic and acidic residues" evidence="1">
    <location>
        <begin position="40"/>
        <end position="51"/>
    </location>
</feature>
<feature type="region of interest" description="Disordered" evidence="1">
    <location>
        <begin position="40"/>
        <end position="139"/>
    </location>
</feature>
<feature type="compositionally biased region" description="Low complexity" evidence="1">
    <location>
        <begin position="55"/>
        <end position="85"/>
    </location>
</feature>
<reference evidence="2" key="1">
    <citation type="submission" date="2021-01" db="EMBL/GenBank/DDBJ databases">
        <authorList>
            <person name="Corre E."/>
            <person name="Pelletier E."/>
            <person name="Niang G."/>
            <person name="Scheremetjew M."/>
            <person name="Finn R."/>
            <person name="Kale V."/>
            <person name="Holt S."/>
            <person name="Cochrane G."/>
            <person name="Meng A."/>
            <person name="Brown T."/>
            <person name="Cohen L."/>
        </authorList>
    </citation>
    <scope>NUCLEOTIDE SEQUENCE</scope>
    <source>
        <strain evidence="2">CCMP3107</strain>
    </source>
</reference>
<dbReference type="GO" id="GO:0030544">
    <property type="term" value="F:Hsp70 protein binding"/>
    <property type="evidence" value="ECO:0007669"/>
    <property type="project" value="TreeGrafter"/>
</dbReference>
<organism evidence="2">
    <name type="scientific">Heterosigma akashiwo</name>
    <name type="common">Chromophytic alga</name>
    <name type="synonym">Heterosigma carterae</name>
    <dbReference type="NCBI Taxonomy" id="2829"/>
    <lineage>
        <taxon>Eukaryota</taxon>
        <taxon>Sar</taxon>
        <taxon>Stramenopiles</taxon>
        <taxon>Ochrophyta</taxon>
        <taxon>Raphidophyceae</taxon>
        <taxon>Chattonellales</taxon>
        <taxon>Chattonellaceae</taxon>
        <taxon>Heterosigma</taxon>
    </lineage>
</organism>
<dbReference type="InterPro" id="IPR016024">
    <property type="entry name" value="ARM-type_fold"/>
</dbReference>
<dbReference type="AlphaFoldDB" id="A0A6S9H4I7"/>
<dbReference type="PANTHER" id="PTHR21207">
    <property type="entry name" value="PARKIN COREGULATED GENE PROTEIN PARK2 COREGULATED"/>
    <property type="match status" value="1"/>
</dbReference>
<feature type="compositionally biased region" description="Basic and acidic residues" evidence="1">
    <location>
        <begin position="117"/>
        <end position="130"/>
    </location>
</feature>
<dbReference type="InterPro" id="IPR019399">
    <property type="entry name" value="Parkin_co-regulated_protein"/>
</dbReference>
<dbReference type="EMBL" id="HBIU01038438">
    <property type="protein sequence ID" value="CAE0638782.1"/>
    <property type="molecule type" value="Transcribed_RNA"/>
</dbReference>
<evidence type="ECO:0000256" key="1">
    <source>
        <dbReference type="SAM" id="MobiDB-lite"/>
    </source>
</evidence>
<dbReference type="Pfam" id="PF10274">
    <property type="entry name" value="ParcG"/>
    <property type="match status" value="1"/>
</dbReference>